<dbReference type="GO" id="GO:0032259">
    <property type="term" value="P:methylation"/>
    <property type="evidence" value="ECO:0007669"/>
    <property type="project" value="UniProtKB-KW"/>
</dbReference>
<evidence type="ECO:0000313" key="2">
    <source>
        <dbReference type="EMBL" id="MDT0677924.1"/>
    </source>
</evidence>
<dbReference type="SUPFAM" id="SSF53335">
    <property type="entry name" value="S-adenosyl-L-methionine-dependent methyltransferases"/>
    <property type="match status" value="1"/>
</dbReference>
<comment type="caution">
    <text evidence="2">The sequence shown here is derived from an EMBL/GenBank/DDBJ whole genome shotgun (WGS) entry which is preliminary data.</text>
</comment>
<proteinExistence type="predicted"/>
<evidence type="ECO:0000313" key="3">
    <source>
        <dbReference type="Proteomes" id="UP001262582"/>
    </source>
</evidence>
<dbReference type="PANTHER" id="PTHR43861">
    <property type="entry name" value="TRANS-ACONITATE 2-METHYLTRANSFERASE-RELATED"/>
    <property type="match status" value="1"/>
</dbReference>
<evidence type="ECO:0000259" key="1">
    <source>
        <dbReference type="Pfam" id="PF13847"/>
    </source>
</evidence>
<dbReference type="InterPro" id="IPR029063">
    <property type="entry name" value="SAM-dependent_MTases_sf"/>
</dbReference>
<dbReference type="PANTHER" id="PTHR43861:SF1">
    <property type="entry name" value="TRANS-ACONITATE 2-METHYLTRANSFERASE"/>
    <property type="match status" value="1"/>
</dbReference>
<organism evidence="2 3">
    <name type="scientific">Autumnicola musiva</name>
    <dbReference type="NCBI Taxonomy" id="3075589"/>
    <lineage>
        <taxon>Bacteria</taxon>
        <taxon>Pseudomonadati</taxon>
        <taxon>Bacteroidota</taxon>
        <taxon>Flavobacteriia</taxon>
        <taxon>Flavobacteriales</taxon>
        <taxon>Flavobacteriaceae</taxon>
        <taxon>Autumnicola</taxon>
    </lineage>
</organism>
<dbReference type="Pfam" id="PF13847">
    <property type="entry name" value="Methyltransf_31"/>
    <property type="match status" value="1"/>
</dbReference>
<keyword evidence="3" id="KW-1185">Reference proteome</keyword>
<gene>
    <name evidence="2" type="ORF">RM539_15175</name>
</gene>
<dbReference type="Gene3D" id="3.40.50.150">
    <property type="entry name" value="Vaccinia Virus protein VP39"/>
    <property type="match status" value="1"/>
</dbReference>
<keyword evidence="2" id="KW-0808">Transferase</keyword>
<sequence length="255" mass="29285">MSAMDNNWNAELYMNKHSFVYNYGESLVDLLDPNKNEKILDLGCGTGELTNQISKLSKEVIGIDKSPEMIKSAKENFATINFQIGSAENIKSTEEFDAVFSNATLHWVKDYQAAIQSIYESLKPGGRFVAEFGGRGNVETIIYSLRNSLAQNGYLKQSQTEIWYFPSIGEYTSALEKQNFKVKYAKHYDRPTELTDAKSGIKDWLEMFGKHFFDNVSKEDVDQIILETEKALKPLLFKKNKWYADYKRLQIIAYK</sequence>
<dbReference type="EMBL" id="JAVRHK010000013">
    <property type="protein sequence ID" value="MDT0677924.1"/>
    <property type="molecule type" value="Genomic_DNA"/>
</dbReference>
<dbReference type="Proteomes" id="UP001262582">
    <property type="component" value="Unassembled WGS sequence"/>
</dbReference>
<accession>A0ABU3D8S2</accession>
<protein>
    <submittedName>
        <fullName evidence="2">Methyltransferase domain-containing protein</fullName>
    </submittedName>
</protein>
<dbReference type="GO" id="GO:0008168">
    <property type="term" value="F:methyltransferase activity"/>
    <property type="evidence" value="ECO:0007669"/>
    <property type="project" value="UniProtKB-KW"/>
</dbReference>
<dbReference type="RefSeq" id="WP_311504264.1">
    <property type="nucleotide sequence ID" value="NZ_JAVRHK010000013.1"/>
</dbReference>
<dbReference type="CDD" id="cd02440">
    <property type="entry name" value="AdoMet_MTases"/>
    <property type="match status" value="1"/>
</dbReference>
<name>A0ABU3D8S2_9FLAO</name>
<keyword evidence="2" id="KW-0489">Methyltransferase</keyword>
<dbReference type="InterPro" id="IPR025714">
    <property type="entry name" value="Methyltranfer_dom"/>
</dbReference>
<feature type="domain" description="Methyltransferase" evidence="1">
    <location>
        <begin position="34"/>
        <end position="131"/>
    </location>
</feature>
<reference evidence="2 3" key="1">
    <citation type="submission" date="2023-09" db="EMBL/GenBank/DDBJ databases">
        <authorList>
            <person name="Rey-Velasco X."/>
        </authorList>
    </citation>
    <scope>NUCLEOTIDE SEQUENCE [LARGE SCALE GENOMIC DNA]</scope>
    <source>
        <strain evidence="2 3">F117</strain>
    </source>
</reference>